<dbReference type="InterPro" id="IPR038511">
    <property type="entry name" value="TAP42/TAP46-like_sf"/>
</dbReference>
<name>A0A5J4V3D3_9EUKA</name>
<evidence type="ECO:0000256" key="1">
    <source>
        <dbReference type="SAM" id="MobiDB-lite"/>
    </source>
</evidence>
<dbReference type="Pfam" id="PF04177">
    <property type="entry name" value="TAP42"/>
    <property type="match status" value="1"/>
</dbReference>
<sequence>MAAIPFNPNKPVRSLAFLVIRGSELFQRVSDLIAEPEEISEALAILTEANQLCKAIGINNAKNEFAAEELSARDLRCISIPYMLGVVLGQLPYEKSSRLRNILLSKQYINEFLNTCQNYRFFDDDVTISQLFKQLNTEYKHESTSLQGSVQQRELFRQKIRLERELKERIDGLMRRLNQQNEIKSKILKENKDEMKQIGDGGEEEEEDVENDLSFSDESELRELRLVQLKLNVSQAFQELECIDREIPILEQKRGLSEEEDVNEDHNEIQSYKYNYIDQQQILPLQHDIQNRDGIQRKGKFPNVVIQKDGSIITLEEFRKKMKNKKDITGKQTGEHNENDNLNALSLKTQLQPNYEEFSSVVAEYEASNTNLIPLQSNKFIEKKKSALLTTNTFTIPLEEEFVREHERVMKRLGKEKEMEEKENQRKIVMKQMMQLQ</sequence>
<proteinExistence type="predicted"/>
<organism evidence="2 3">
    <name type="scientific">Streblomastix strix</name>
    <dbReference type="NCBI Taxonomy" id="222440"/>
    <lineage>
        <taxon>Eukaryota</taxon>
        <taxon>Metamonada</taxon>
        <taxon>Preaxostyla</taxon>
        <taxon>Oxymonadida</taxon>
        <taxon>Streblomastigidae</taxon>
        <taxon>Streblomastix</taxon>
    </lineage>
</organism>
<comment type="caution">
    <text evidence="2">The sequence shown here is derived from an EMBL/GenBank/DDBJ whole genome shotgun (WGS) entry which is preliminary data.</text>
</comment>
<dbReference type="GO" id="GO:0005829">
    <property type="term" value="C:cytosol"/>
    <property type="evidence" value="ECO:0007669"/>
    <property type="project" value="TreeGrafter"/>
</dbReference>
<feature type="region of interest" description="Disordered" evidence="1">
    <location>
        <begin position="189"/>
        <end position="214"/>
    </location>
</feature>
<evidence type="ECO:0000313" key="2">
    <source>
        <dbReference type="EMBL" id="KAA6376983.1"/>
    </source>
</evidence>
<dbReference type="GO" id="GO:0035303">
    <property type="term" value="P:regulation of dephosphorylation"/>
    <property type="evidence" value="ECO:0007669"/>
    <property type="project" value="TreeGrafter"/>
</dbReference>
<dbReference type="GO" id="GO:0009966">
    <property type="term" value="P:regulation of signal transduction"/>
    <property type="evidence" value="ECO:0007669"/>
    <property type="project" value="InterPro"/>
</dbReference>
<evidence type="ECO:0000313" key="3">
    <source>
        <dbReference type="Proteomes" id="UP000324800"/>
    </source>
</evidence>
<dbReference type="Gene3D" id="1.25.40.540">
    <property type="entry name" value="TAP42-like family"/>
    <property type="match status" value="1"/>
</dbReference>
<gene>
    <name evidence="2" type="ORF">EZS28_027489</name>
</gene>
<reference evidence="2 3" key="1">
    <citation type="submission" date="2019-03" db="EMBL/GenBank/DDBJ databases">
        <title>Single cell metagenomics reveals metabolic interactions within the superorganism composed of flagellate Streblomastix strix and complex community of Bacteroidetes bacteria on its surface.</title>
        <authorList>
            <person name="Treitli S.C."/>
            <person name="Kolisko M."/>
            <person name="Husnik F."/>
            <person name="Keeling P."/>
            <person name="Hampl V."/>
        </authorList>
    </citation>
    <scope>NUCLEOTIDE SEQUENCE [LARGE SCALE GENOMIC DNA]</scope>
    <source>
        <strain evidence="2">ST1C</strain>
    </source>
</reference>
<feature type="compositionally biased region" description="Acidic residues" evidence="1">
    <location>
        <begin position="201"/>
        <end position="214"/>
    </location>
</feature>
<dbReference type="PANTHER" id="PTHR10933:SF9">
    <property type="entry name" value="IMMUNOGLOBULIN-BINDING PROTEIN 1"/>
    <property type="match status" value="1"/>
</dbReference>
<dbReference type="GO" id="GO:0051721">
    <property type="term" value="F:protein phosphatase 2A binding"/>
    <property type="evidence" value="ECO:0007669"/>
    <property type="project" value="TreeGrafter"/>
</dbReference>
<dbReference type="AlphaFoldDB" id="A0A5J4V3D3"/>
<dbReference type="PANTHER" id="PTHR10933">
    <property type="entry name" value="IMMUNOGLOBULIN-BINDING PROTEIN 1"/>
    <property type="match status" value="1"/>
</dbReference>
<dbReference type="InterPro" id="IPR007304">
    <property type="entry name" value="TAP46-like"/>
</dbReference>
<protein>
    <submittedName>
        <fullName evidence="2">Uncharacterized protein</fullName>
    </submittedName>
</protein>
<dbReference type="Proteomes" id="UP000324800">
    <property type="component" value="Unassembled WGS sequence"/>
</dbReference>
<accession>A0A5J4V3D3</accession>
<dbReference type="EMBL" id="SNRW01010136">
    <property type="protein sequence ID" value="KAA6376983.1"/>
    <property type="molecule type" value="Genomic_DNA"/>
</dbReference>